<dbReference type="Pfam" id="PF02449">
    <property type="entry name" value="Glyco_hydro_42"/>
    <property type="match status" value="1"/>
</dbReference>
<evidence type="ECO:0000256" key="2">
    <source>
        <dbReference type="ARBA" id="ARBA00005940"/>
    </source>
</evidence>
<evidence type="ECO:0000256" key="5">
    <source>
        <dbReference type="ARBA" id="ARBA00022801"/>
    </source>
</evidence>
<dbReference type="InterPro" id="IPR003476">
    <property type="entry name" value="Glyco_hydro_42"/>
</dbReference>
<dbReference type="Pfam" id="PF08532">
    <property type="entry name" value="Glyco_hydro_42M"/>
    <property type="match status" value="1"/>
</dbReference>
<dbReference type="Proteomes" id="UP000755585">
    <property type="component" value="Unassembled WGS sequence"/>
</dbReference>
<keyword evidence="4" id="KW-0479">Metal-binding</keyword>
<dbReference type="SUPFAM" id="SSF52317">
    <property type="entry name" value="Class I glutamine amidotransferase-like"/>
    <property type="match status" value="1"/>
</dbReference>
<evidence type="ECO:0000256" key="3">
    <source>
        <dbReference type="ARBA" id="ARBA00012756"/>
    </source>
</evidence>
<keyword evidence="7" id="KW-0326">Glycosidase</keyword>
<keyword evidence="11" id="KW-1185">Reference proteome</keyword>
<reference evidence="10 11" key="1">
    <citation type="submission" date="2021-03" db="EMBL/GenBank/DDBJ databases">
        <title>Sequencing the genomes of 1000 actinobacteria strains.</title>
        <authorList>
            <person name="Klenk H.-P."/>
        </authorList>
    </citation>
    <scope>NUCLEOTIDE SEQUENCE [LARGE SCALE GENOMIC DNA]</scope>
    <source>
        <strain evidence="10 11">DSM 18824</strain>
    </source>
</reference>
<evidence type="ECO:0000256" key="1">
    <source>
        <dbReference type="ARBA" id="ARBA00001412"/>
    </source>
</evidence>
<comment type="caution">
    <text evidence="10">The sequence shown here is derived from an EMBL/GenBank/DDBJ whole genome shotgun (WGS) entry which is preliminary data.</text>
</comment>
<feature type="domain" description="Glycoside hydrolase family 42 N-terminal" evidence="8">
    <location>
        <begin position="24"/>
        <end position="417"/>
    </location>
</feature>
<dbReference type="RefSeq" id="WP_209694485.1">
    <property type="nucleotide sequence ID" value="NZ_BAAAVU010000035.1"/>
</dbReference>
<evidence type="ECO:0000313" key="10">
    <source>
        <dbReference type="EMBL" id="MBP2351602.1"/>
    </source>
</evidence>
<dbReference type="CDD" id="cd03143">
    <property type="entry name" value="A4_beta-galactosidase_middle_domain"/>
    <property type="match status" value="1"/>
</dbReference>
<name>A0ABS4UIX0_9ACTN</name>
<evidence type="ECO:0000259" key="9">
    <source>
        <dbReference type="Pfam" id="PF08532"/>
    </source>
</evidence>
<proteinExistence type="inferred from homology"/>
<dbReference type="PANTHER" id="PTHR36447">
    <property type="entry name" value="BETA-GALACTOSIDASE GANA"/>
    <property type="match status" value="1"/>
</dbReference>
<keyword evidence="5" id="KW-0378">Hydrolase</keyword>
<organism evidence="10 11">
    <name type="scientific">Kribbella aluminosa</name>
    <dbReference type="NCBI Taxonomy" id="416017"/>
    <lineage>
        <taxon>Bacteria</taxon>
        <taxon>Bacillati</taxon>
        <taxon>Actinomycetota</taxon>
        <taxon>Actinomycetes</taxon>
        <taxon>Propionibacteriales</taxon>
        <taxon>Kribbellaceae</taxon>
        <taxon>Kribbella</taxon>
    </lineage>
</organism>
<dbReference type="InterPro" id="IPR029062">
    <property type="entry name" value="Class_I_gatase-like"/>
</dbReference>
<dbReference type="EMBL" id="JAGINT010000001">
    <property type="protein sequence ID" value="MBP2351602.1"/>
    <property type="molecule type" value="Genomic_DNA"/>
</dbReference>
<evidence type="ECO:0000313" key="11">
    <source>
        <dbReference type="Proteomes" id="UP000755585"/>
    </source>
</evidence>
<comment type="catalytic activity">
    <reaction evidence="1">
        <text>Hydrolysis of terminal non-reducing beta-D-galactose residues in beta-D-galactosides.</text>
        <dbReference type="EC" id="3.2.1.23"/>
    </reaction>
</comment>
<evidence type="ECO:0000256" key="4">
    <source>
        <dbReference type="ARBA" id="ARBA00022723"/>
    </source>
</evidence>
<sequence length="738" mass="82276">MSVKPIAPNGVFPFGTHVYREPHKDFETLQSDLPLLSRLGFNMIKIQESWAIDEPAEGRYEFARIVTLMEAAQREGLGVYLGLTMEQAPAWMWAKYPDAYMVDANNVPFVDPTQYCMPADAKPGPCWNHPGVRAAGEAFMGAVAARLGEFDNLWTWNTFQEVGFWNNLPKNPEFVGYCYCPHTIAAYRGWLQQRYESLAALNEAWFTAYTDWNHVDPPRRYRASPAMLDWRYYMENVYLAGVLEWKTDVLKASDPRSRPVFAHVGHPTVASGQEWRWAAAGDFFGSSNYPAWDPFDSWDDAWPQRESMDLTRLYELWHAMFFRNDLVRSATGRGRAFWGAEFQGGPISTFLHLGRTPSADDIRRWLLAGLAVGMHGISFWNHRAEHFWHEGNGFGLMDRTEGSSERIEEAGRIARAINRDPGLFVESEPPPAQVAVVVSEDTYQFMSGSRTNALEILQHNLRGHYARLWKLGVPVDFVEITLSEASDLSRYTVVILPFSPAIGTREAEVLTKYVAAGGTLISEASPGRHDNRGFATPSQMFDGAEKLFGATQTGFSLVDEPDDRRWTPPPRGAGEIRAALVCEAGADLAGNSVRANVYVQTLQPTTSTPILMADQEVVGVRNRYGDGTAILLGTVTGLSSTAHVHQPTDDFFGKMLAAAGVEPDRVGRLLRRRRVVADRQAWFLINPTSEAVTESVPLAGLRLEGDLLGDSVTSHTDDEITIKVAPYQLACLVVRDAG</sequence>
<comment type="similarity">
    <text evidence="2">Belongs to the glycosyl hydrolase 42 family.</text>
</comment>
<gene>
    <name evidence="10" type="ORF">JOF29_002685</name>
</gene>
<accession>A0ABS4UIX0</accession>
<dbReference type="PANTHER" id="PTHR36447:SF2">
    <property type="entry name" value="BETA-GALACTOSIDASE YESZ"/>
    <property type="match status" value="1"/>
</dbReference>
<evidence type="ECO:0000259" key="8">
    <source>
        <dbReference type="Pfam" id="PF02449"/>
    </source>
</evidence>
<evidence type="ECO:0000256" key="6">
    <source>
        <dbReference type="ARBA" id="ARBA00022833"/>
    </source>
</evidence>
<keyword evidence="6" id="KW-0862">Zinc</keyword>
<dbReference type="EC" id="3.2.1.23" evidence="3"/>
<dbReference type="InterPro" id="IPR013738">
    <property type="entry name" value="Beta_galactosidase_Trimer"/>
</dbReference>
<protein>
    <recommendedName>
        <fullName evidence="3">beta-galactosidase</fullName>
        <ecNumber evidence="3">3.2.1.23</ecNumber>
    </recommendedName>
</protein>
<dbReference type="Gene3D" id="3.20.20.80">
    <property type="entry name" value="Glycosidases"/>
    <property type="match status" value="1"/>
</dbReference>
<dbReference type="InterPro" id="IPR017853">
    <property type="entry name" value="GH"/>
</dbReference>
<dbReference type="Gene3D" id="3.40.50.880">
    <property type="match status" value="1"/>
</dbReference>
<feature type="domain" description="Beta-galactosidase trimerisation" evidence="9">
    <location>
        <begin position="432"/>
        <end position="660"/>
    </location>
</feature>
<dbReference type="InterPro" id="IPR013529">
    <property type="entry name" value="Glyco_hydro_42_N"/>
</dbReference>
<dbReference type="SUPFAM" id="SSF51445">
    <property type="entry name" value="(Trans)glycosidases"/>
    <property type="match status" value="1"/>
</dbReference>
<evidence type="ECO:0000256" key="7">
    <source>
        <dbReference type="ARBA" id="ARBA00023295"/>
    </source>
</evidence>